<dbReference type="Gene3D" id="3.20.20.70">
    <property type="entry name" value="Aldolase class I"/>
    <property type="match status" value="1"/>
</dbReference>
<dbReference type="SUPFAM" id="SSF51412">
    <property type="entry name" value="Inosine monophosphate dehydrogenase (IMPDH)"/>
    <property type="match status" value="1"/>
</dbReference>
<dbReference type="PANTHER" id="PTHR32332">
    <property type="entry name" value="2-NITROPROPANE DIOXYGENASE"/>
    <property type="match status" value="1"/>
</dbReference>
<proteinExistence type="predicted"/>
<reference evidence="5" key="1">
    <citation type="submission" date="2016-06" db="EMBL/GenBank/DDBJ databases">
        <authorList>
            <person name="Sutton G."/>
            <person name="Brinkac L."/>
            <person name="Sanka R."/>
            <person name="Adams M."/>
            <person name="Lau E."/>
            <person name="Mehaffy C."/>
            <person name="Tameris M."/>
            <person name="Hatherill M."/>
            <person name="Hanekom W."/>
            <person name="Mahomed H."/>
            <person name="Mcshane H."/>
        </authorList>
    </citation>
    <scope>NUCLEOTIDE SEQUENCE [LARGE SCALE GENOMIC DNA]</scope>
    <source>
        <strain evidence="5">852002-10433_SCH5171157</strain>
    </source>
</reference>
<dbReference type="PANTHER" id="PTHR32332:SF20">
    <property type="entry name" value="2-NITROPROPANE DIOXYGENASE-LIKE PROTEIN"/>
    <property type="match status" value="1"/>
</dbReference>
<organism evidence="4 5">
    <name type="scientific">Mycolicibacterium peregrinum</name>
    <name type="common">Mycobacterium peregrinum</name>
    <dbReference type="NCBI Taxonomy" id="43304"/>
    <lineage>
        <taxon>Bacteria</taxon>
        <taxon>Bacillati</taxon>
        <taxon>Actinomycetota</taxon>
        <taxon>Actinomycetes</taxon>
        <taxon>Mycobacteriales</taxon>
        <taxon>Mycobacteriaceae</taxon>
        <taxon>Mycolicibacterium</taxon>
    </lineage>
</organism>
<keyword evidence="2" id="KW-0288">FMN</keyword>
<dbReference type="CDD" id="cd04730">
    <property type="entry name" value="NPD_like"/>
    <property type="match status" value="1"/>
</dbReference>
<evidence type="ECO:0000256" key="3">
    <source>
        <dbReference type="ARBA" id="ARBA00023002"/>
    </source>
</evidence>
<dbReference type="InterPro" id="IPR004136">
    <property type="entry name" value="NMO"/>
</dbReference>
<gene>
    <name evidence="4" type="ORF">A5779_27050</name>
</gene>
<dbReference type="AlphaFoldDB" id="A0A1A1YRI0"/>
<dbReference type="RefSeq" id="WP_064882966.1">
    <property type="nucleotide sequence ID" value="NZ_LZIB01000057.1"/>
</dbReference>
<keyword evidence="1" id="KW-0285">Flavoprotein</keyword>
<evidence type="ECO:0000313" key="4">
    <source>
        <dbReference type="EMBL" id="OBB90109.1"/>
    </source>
</evidence>
<comment type="caution">
    <text evidence="4">The sequence shown here is derived from an EMBL/GenBank/DDBJ whole genome shotgun (WGS) entry which is preliminary data.</text>
</comment>
<dbReference type="Pfam" id="PF03060">
    <property type="entry name" value="NMO"/>
    <property type="match status" value="1"/>
</dbReference>
<dbReference type="InterPro" id="IPR013785">
    <property type="entry name" value="Aldolase_TIM"/>
</dbReference>
<evidence type="ECO:0000313" key="5">
    <source>
        <dbReference type="Proteomes" id="UP000094008"/>
    </source>
</evidence>
<sequence>MALKTKFTETFGIEHPIVQGGMQWVGRAELVAAVANAGALGFITALTQPTPADLAKEIERCRELTDKPFGVNLTILPTINPPPYDEYRQVIVDSGIKIVETAGSNPAPHLPMFHDNGIKVLHKCTSVRHAVKAQSLGVDGISIDGFECAGHPGEDDIPGLVLIPAASAKIDIPMIASGGFADARGLVAALALGADGINMGSRFMCTAESAIHQKVKEAIVAGTELDTELIFRSLGNTARVASNTVSREVVQILKDGGQFEDVKDLVAGKRGVKVYEIGDLDAGIWSVGTSMGLINDIPTCGELVSRMVSEAEELISGRLANMIGADEAEPEKEAVLA</sequence>
<accession>A0A1A1YRI0</accession>
<dbReference type="EMBL" id="LZSY01000098">
    <property type="protein sequence ID" value="OBB90109.1"/>
    <property type="molecule type" value="Genomic_DNA"/>
</dbReference>
<keyword evidence="3" id="KW-0560">Oxidoreductase</keyword>
<name>A0A1A1YRI0_MYCPR</name>
<dbReference type="GO" id="GO:0018580">
    <property type="term" value="F:nitronate monooxygenase activity"/>
    <property type="evidence" value="ECO:0007669"/>
    <property type="project" value="InterPro"/>
</dbReference>
<keyword evidence="4" id="KW-0503">Monooxygenase</keyword>
<protein>
    <submittedName>
        <fullName evidence="4">Nitronate monooxygenase</fullName>
    </submittedName>
</protein>
<evidence type="ECO:0000256" key="1">
    <source>
        <dbReference type="ARBA" id="ARBA00022630"/>
    </source>
</evidence>
<dbReference type="Proteomes" id="UP000094008">
    <property type="component" value="Unassembled WGS sequence"/>
</dbReference>
<dbReference type="OrthoDB" id="9778912at2"/>
<evidence type="ECO:0000256" key="2">
    <source>
        <dbReference type="ARBA" id="ARBA00022643"/>
    </source>
</evidence>